<dbReference type="Pfam" id="PF13564">
    <property type="entry name" value="DoxX_2"/>
    <property type="match status" value="1"/>
</dbReference>
<evidence type="ECO:0000256" key="4">
    <source>
        <dbReference type="ARBA" id="ARBA00023136"/>
    </source>
</evidence>
<name>Q2G5A5_NOVAD</name>
<dbReference type="KEGG" id="nar:Saro_2532"/>
<protein>
    <recommendedName>
        <fullName evidence="8">DoxX</fullName>
    </recommendedName>
</protein>
<dbReference type="STRING" id="279238.Saro_2532"/>
<evidence type="ECO:0000256" key="2">
    <source>
        <dbReference type="ARBA" id="ARBA00022692"/>
    </source>
</evidence>
<keyword evidence="4 5" id="KW-0472">Membrane</keyword>
<evidence type="ECO:0000256" key="5">
    <source>
        <dbReference type="SAM" id="Phobius"/>
    </source>
</evidence>
<organism evidence="6 7">
    <name type="scientific">Novosphingobium aromaticivorans (strain ATCC 700278 / DSM 12444 / CCUG 56034 / CIP 105152 / NBRC 16084 / F199)</name>
    <dbReference type="NCBI Taxonomy" id="279238"/>
    <lineage>
        <taxon>Bacteria</taxon>
        <taxon>Pseudomonadati</taxon>
        <taxon>Pseudomonadota</taxon>
        <taxon>Alphaproteobacteria</taxon>
        <taxon>Sphingomonadales</taxon>
        <taxon>Sphingomonadaceae</taxon>
        <taxon>Novosphingobium</taxon>
    </lineage>
</organism>
<feature type="transmembrane region" description="Helical" evidence="5">
    <location>
        <begin position="12"/>
        <end position="35"/>
    </location>
</feature>
<comment type="subcellular location">
    <subcellularLocation>
        <location evidence="1">Membrane</location>
        <topology evidence="1">Multi-pass membrane protein</topology>
    </subcellularLocation>
</comment>
<evidence type="ECO:0000313" key="7">
    <source>
        <dbReference type="Proteomes" id="UP000009134"/>
    </source>
</evidence>
<dbReference type="InterPro" id="IPR032808">
    <property type="entry name" value="DoxX"/>
</dbReference>
<evidence type="ECO:0000256" key="3">
    <source>
        <dbReference type="ARBA" id="ARBA00022989"/>
    </source>
</evidence>
<accession>Q2G5A5</accession>
<dbReference type="EMBL" id="CP000248">
    <property type="protein sequence ID" value="ABD26968.1"/>
    <property type="molecule type" value="Genomic_DNA"/>
</dbReference>
<dbReference type="Proteomes" id="UP000009134">
    <property type="component" value="Chromosome"/>
</dbReference>
<evidence type="ECO:0000313" key="6">
    <source>
        <dbReference type="EMBL" id="ABD26968.1"/>
    </source>
</evidence>
<keyword evidence="7" id="KW-1185">Reference proteome</keyword>
<proteinExistence type="predicted"/>
<keyword evidence="2 5" id="KW-0812">Transmembrane</keyword>
<evidence type="ECO:0008006" key="8">
    <source>
        <dbReference type="Google" id="ProtNLM"/>
    </source>
</evidence>
<dbReference type="RefSeq" id="WP_011446174.1">
    <property type="nucleotide sequence ID" value="NC_007794.1"/>
</dbReference>
<dbReference type="HOGENOM" id="CLU_1863121_0_0_5"/>
<feature type="transmembrane region" description="Helical" evidence="5">
    <location>
        <begin position="55"/>
        <end position="76"/>
    </location>
</feature>
<dbReference type="GO" id="GO:0016020">
    <property type="term" value="C:membrane"/>
    <property type="evidence" value="ECO:0007669"/>
    <property type="project" value="UniProtKB-SubCell"/>
</dbReference>
<sequence length="139" mass="14847">MTGLTSALAGLRLALLGGLTLLLGAFHGFVGWHKLFSSREELMLHKAWTVHIPDVVGRAVGMAEIVLTAALLVALVRPSLARLGLWSCGAFIALEIVSTITHQVSRDGAPLAQNLLSIALTGALAWLFATRDRRQIRSA</sequence>
<feature type="transmembrane region" description="Helical" evidence="5">
    <location>
        <begin position="83"/>
        <end position="105"/>
    </location>
</feature>
<gene>
    <name evidence="6" type="ordered locus">Saro_2532</name>
</gene>
<evidence type="ECO:0000256" key="1">
    <source>
        <dbReference type="ARBA" id="ARBA00004141"/>
    </source>
</evidence>
<reference evidence="7" key="1">
    <citation type="submission" date="2006-01" db="EMBL/GenBank/DDBJ databases">
        <title>Complete sequence of Novosphingobium aromaticivorans DSM 12444.</title>
        <authorList>
            <consortium name="US DOE Joint Genome Institute"/>
            <person name="Copeland A."/>
            <person name="Lucas S."/>
            <person name="Lapidus A."/>
            <person name="Barry K."/>
            <person name="Detter J.C."/>
            <person name="Glavina T."/>
            <person name="Hammon N."/>
            <person name="Israni S."/>
            <person name="Pitluck S."/>
            <person name="Chain P."/>
            <person name="Malfatti S."/>
            <person name="Shin M."/>
            <person name="Vergez L."/>
            <person name="Schmutz J."/>
            <person name="Larimer F."/>
            <person name="Land M."/>
            <person name="Kyrpides N."/>
            <person name="Ivanova N."/>
            <person name="Fredrickson J."/>
            <person name="Balkwill D."/>
            <person name="Romine M.F."/>
            <person name="Richardson P."/>
        </authorList>
    </citation>
    <scope>NUCLEOTIDE SEQUENCE [LARGE SCALE GENOMIC DNA]</scope>
    <source>
        <strain evidence="7">ATCC 700278 / DSM 12444 / CCUG 56034 / CIP 105152 / NBRC 16084 / F199</strain>
    </source>
</reference>
<feature type="transmembrane region" description="Helical" evidence="5">
    <location>
        <begin position="111"/>
        <end position="129"/>
    </location>
</feature>
<keyword evidence="3 5" id="KW-1133">Transmembrane helix</keyword>
<dbReference type="AlphaFoldDB" id="Q2G5A5"/>